<dbReference type="Gramene" id="CDF33363">
    <property type="protein sequence ID" value="CDF33363"/>
    <property type="gene ID" value="CHC_T00001950001"/>
</dbReference>
<dbReference type="EMBL" id="HG001642">
    <property type="protein sequence ID" value="CDF33363.1"/>
    <property type="molecule type" value="Genomic_DNA"/>
</dbReference>
<sequence length="108" mass="12164">MQRYPCSRRPGARFQVLASRRGECSPLCLHWRPAASYPQLSRCPKASRLRKGHLAPRKIWACYPRARLSLPHGVFVATLEGTPNILRSTSVLSLHQTVTDCMDEFSSA</sequence>
<dbReference type="KEGG" id="ccp:CHC_T00001950001"/>
<keyword evidence="2" id="KW-1185">Reference proteome</keyword>
<gene>
    <name evidence="1" type="ORF">CHC_T00001950001</name>
</gene>
<protein>
    <submittedName>
        <fullName evidence="1">Uncharacterized protein</fullName>
    </submittedName>
</protein>
<proteinExistence type="predicted"/>
<name>R7Q684_CHOCR</name>
<reference evidence="2" key="1">
    <citation type="journal article" date="2013" name="Proc. Natl. Acad. Sci. U.S.A.">
        <title>Genome structure and metabolic features in the red seaweed Chondrus crispus shed light on evolution of the Archaeplastida.</title>
        <authorList>
            <person name="Collen J."/>
            <person name="Porcel B."/>
            <person name="Carre W."/>
            <person name="Ball S.G."/>
            <person name="Chaparro C."/>
            <person name="Tonon T."/>
            <person name="Barbeyron T."/>
            <person name="Michel G."/>
            <person name="Noel B."/>
            <person name="Valentin K."/>
            <person name="Elias M."/>
            <person name="Artiguenave F."/>
            <person name="Arun A."/>
            <person name="Aury J.M."/>
            <person name="Barbosa-Neto J.F."/>
            <person name="Bothwell J.H."/>
            <person name="Bouget F.Y."/>
            <person name="Brillet L."/>
            <person name="Cabello-Hurtado F."/>
            <person name="Capella-Gutierrez S."/>
            <person name="Charrier B."/>
            <person name="Cladiere L."/>
            <person name="Cock J.M."/>
            <person name="Coelho S.M."/>
            <person name="Colleoni C."/>
            <person name="Czjzek M."/>
            <person name="Da Silva C."/>
            <person name="Delage L."/>
            <person name="Denoeud F."/>
            <person name="Deschamps P."/>
            <person name="Dittami S.M."/>
            <person name="Gabaldon T."/>
            <person name="Gachon C.M."/>
            <person name="Groisillier A."/>
            <person name="Herve C."/>
            <person name="Jabbari K."/>
            <person name="Katinka M."/>
            <person name="Kloareg B."/>
            <person name="Kowalczyk N."/>
            <person name="Labadie K."/>
            <person name="Leblanc C."/>
            <person name="Lopez P.J."/>
            <person name="McLachlan D.H."/>
            <person name="Meslet-Cladiere L."/>
            <person name="Moustafa A."/>
            <person name="Nehr Z."/>
            <person name="Nyvall Collen P."/>
            <person name="Panaud O."/>
            <person name="Partensky F."/>
            <person name="Poulain J."/>
            <person name="Rensing S.A."/>
            <person name="Rousvoal S."/>
            <person name="Samson G."/>
            <person name="Symeonidi A."/>
            <person name="Weissenbach J."/>
            <person name="Zambounis A."/>
            <person name="Wincker P."/>
            <person name="Boyen C."/>
        </authorList>
    </citation>
    <scope>NUCLEOTIDE SEQUENCE [LARGE SCALE GENOMIC DNA]</scope>
    <source>
        <strain evidence="2">cv. Stackhouse</strain>
    </source>
</reference>
<organism evidence="1 2">
    <name type="scientific">Chondrus crispus</name>
    <name type="common">Carrageen Irish moss</name>
    <name type="synonym">Polymorpha crispa</name>
    <dbReference type="NCBI Taxonomy" id="2769"/>
    <lineage>
        <taxon>Eukaryota</taxon>
        <taxon>Rhodophyta</taxon>
        <taxon>Florideophyceae</taxon>
        <taxon>Rhodymeniophycidae</taxon>
        <taxon>Gigartinales</taxon>
        <taxon>Gigartinaceae</taxon>
        <taxon>Chondrus</taxon>
    </lineage>
</organism>
<accession>R7Q684</accession>
<dbReference type="Proteomes" id="UP000012073">
    <property type="component" value="Unassembled WGS sequence"/>
</dbReference>
<evidence type="ECO:0000313" key="1">
    <source>
        <dbReference type="EMBL" id="CDF33363.1"/>
    </source>
</evidence>
<dbReference type="RefSeq" id="XP_005713166.1">
    <property type="nucleotide sequence ID" value="XM_005713109.1"/>
</dbReference>
<dbReference type="GeneID" id="17320879"/>
<dbReference type="AlphaFoldDB" id="R7Q684"/>
<evidence type="ECO:0000313" key="2">
    <source>
        <dbReference type="Proteomes" id="UP000012073"/>
    </source>
</evidence>